<accession>A0A6J5U0Q4</accession>
<sequence length="159" mass="18810">MKLHKWHEPCSCKLEDWRLDHRGIEILYLRPEDASRCWWQTQRRRRRWRSPTATTTLTTFELHGRLKSLIFGLQRQPPGLKQPLLPCAVIFLCSRSYNAVVSGFQIETTRSCTSNERLPREERCDEEVGLSISTEESLLEVWSRARVEGGREMRKIRKI</sequence>
<gene>
    <name evidence="1" type="ORF">CURHAP_LOCUS13072</name>
</gene>
<dbReference type="Proteomes" id="UP000507222">
    <property type="component" value="Unassembled WGS sequence"/>
</dbReference>
<organism evidence="1 2">
    <name type="scientific">Prunus armeniaca</name>
    <name type="common">Apricot</name>
    <name type="synonym">Armeniaca vulgaris</name>
    <dbReference type="NCBI Taxonomy" id="36596"/>
    <lineage>
        <taxon>Eukaryota</taxon>
        <taxon>Viridiplantae</taxon>
        <taxon>Streptophyta</taxon>
        <taxon>Embryophyta</taxon>
        <taxon>Tracheophyta</taxon>
        <taxon>Spermatophyta</taxon>
        <taxon>Magnoliopsida</taxon>
        <taxon>eudicotyledons</taxon>
        <taxon>Gunneridae</taxon>
        <taxon>Pentapetalae</taxon>
        <taxon>rosids</taxon>
        <taxon>fabids</taxon>
        <taxon>Rosales</taxon>
        <taxon>Rosaceae</taxon>
        <taxon>Amygdaloideae</taxon>
        <taxon>Amygdaleae</taxon>
        <taxon>Prunus</taxon>
    </lineage>
</organism>
<dbReference type="EMBL" id="CAEKDK010000002">
    <property type="protein sequence ID" value="CAB4268775.1"/>
    <property type="molecule type" value="Genomic_DNA"/>
</dbReference>
<evidence type="ECO:0000313" key="1">
    <source>
        <dbReference type="EMBL" id="CAB4268775.1"/>
    </source>
</evidence>
<dbReference type="AlphaFoldDB" id="A0A6J5U0Q4"/>
<protein>
    <submittedName>
        <fullName evidence="1">Uncharacterized protein</fullName>
    </submittedName>
</protein>
<reference evidence="1 2" key="1">
    <citation type="submission" date="2020-05" db="EMBL/GenBank/DDBJ databases">
        <authorList>
            <person name="Campoy J."/>
            <person name="Schneeberger K."/>
            <person name="Spophaly S."/>
        </authorList>
    </citation>
    <scope>NUCLEOTIDE SEQUENCE [LARGE SCALE GENOMIC DNA]</scope>
    <source>
        <strain evidence="1">PruArmRojPasFocal</strain>
    </source>
</reference>
<proteinExistence type="predicted"/>
<evidence type="ECO:0000313" key="2">
    <source>
        <dbReference type="Proteomes" id="UP000507222"/>
    </source>
</evidence>
<name>A0A6J5U0Q4_PRUAR</name>